<dbReference type="PANTHER" id="PTHR43033:SF1">
    <property type="entry name" value="TRNA(ILE)-LYSIDINE SYNTHASE-RELATED"/>
    <property type="match status" value="1"/>
</dbReference>
<dbReference type="SUPFAM" id="SSF56037">
    <property type="entry name" value="PheT/TilS domain"/>
    <property type="match status" value="1"/>
</dbReference>
<dbReference type="SMART" id="SM00977">
    <property type="entry name" value="TilS_C"/>
    <property type="match status" value="1"/>
</dbReference>
<dbReference type="EC" id="6.3.4.19" evidence="8"/>
<dbReference type="Pfam" id="PF01171">
    <property type="entry name" value="ATP_bind_3"/>
    <property type="match status" value="1"/>
</dbReference>
<evidence type="ECO:0000259" key="9">
    <source>
        <dbReference type="SMART" id="SM00977"/>
    </source>
</evidence>
<feature type="domain" description="Lysidine-tRNA(Ile) synthetase C-terminal" evidence="9">
    <location>
        <begin position="367"/>
        <end position="440"/>
    </location>
</feature>
<dbReference type="HAMAP" id="MF_01161">
    <property type="entry name" value="tRNA_Ile_lys_synt"/>
    <property type="match status" value="1"/>
</dbReference>
<reference evidence="10 11" key="1">
    <citation type="submission" date="2023-02" db="EMBL/GenBank/DDBJ databases">
        <title>Genome sequence of Sphingobacterium sp. KACC 22765.</title>
        <authorList>
            <person name="Kim S."/>
            <person name="Heo J."/>
            <person name="Kwon S.-W."/>
        </authorList>
    </citation>
    <scope>NUCLEOTIDE SEQUENCE [LARGE SCALE GENOMIC DNA]</scope>
    <source>
        <strain evidence="10 11">KACC 22765</strain>
    </source>
</reference>
<comment type="subcellular location">
    <subcellularLocation>
        <location evidence="1 8">Cytoplasm</location>
    </subcellularLocation>
</comment>
<keyword evidence="4 8" id="KW-0819">tRNA processing</keyword>
<accession>A0ABY7WEQ1</accession>
<evidence type="ECO:0000313" key="10">
    <source>
        <dbReference type="EMBL" id="WDF68121.1"/>
    </source>
</evidence>
<name>A0ABY7WEQ1_9SPHI</name>
<dbReference type="Pfam" id="PF11734">
    <property type="entry name" value="TilS_C"/>
    <property type="match status" value="1"/>
</dbReference>
<keyword evidence="5 8" id="KW-0547">Nucleotide-binding</keyword>
<dbReference type="InterPro" id="IPR012094">
    <property type="entry name" value="tRNA_Ile_lys_synt"/>
</dbReference>
<dbReference type="EMBL" id="CP117880">
    <property type="protein sequence ID" value="WDF68121.1"/>
    <property type="molecule type" value="Genomic_DNA"/>
</dbReference>
<dbReference type="Gene3D" id="3.40.50.620">
    <property type="entry name" value="HUPs"/>
    <property type="match status" value="1"/>
</dbReference>
<dbReference type="InterPro" id="IPR012796">
    <property type="entry name" value="Lysidine-tRNA-synth_C"/>
</dbReference>
<feature type="binding site" evidence="8">
    <location>
        <begin position="28"/>
        <end position="33"/>
    </location>
    <ligand>
        <name>ATP</name>
        <dbReference type="ChEBI" id="CHEBI:30616"/>
    </ligand>
</feature>
<proteinExistence type="inferred from homology"/>
<gene>
    <name evidence="8 10" type="primary">tilS</name>
    <name evidence="10" type="ORF">PQ465_17710</name>
</gene>
<evidence type="ECO:0000256" key="2">
    <source>
        <dbReference type="ARBA" id="ARBA00022490"/>
    </source>
</evidence>
<evidence type="ECO:0000313" key="11">
    <source>
        <dbReference type="Proteomes" id="UP001221558"/>
    </source>
</evidence>
<dbReference type="NCBIfam" id="TIGR02433">
    <property type="entry name" value="lysidine_TilS_C"/>
    <property type="match status" value="1"/>
</dbReference>
<evidence type="ECO:0000256" key="5">
    <source>
        <dbReference type="ARBA" id="ARBA00022741"/>
    </source>
</evidence>
<sequence length="443" mass="50899">MNLLGRFEKYVQETLLIAKSDKILLAVSGGRDSMLMAHLFLQAGYDCVLAHCNFGLRGAASDLDEALVREFAEKHALPFFVKHFATEAYAAAEGISIQMAARDLRYAWFAELREQENAQWIAVAQHQNDHIETALLNLTRGTGLQGLRGILPKRSRIIRPLLFLSSNEVTQAVQTASVPFRDDASNFSAKYARNKLRLEIIPKFREISPDFDRIMLENIAHFQESYALLATFIAPLQTELFERVEDKIAVRKAKLDAYIGNLALLFELFKPYHFPKPILADLQSAWQGDSGKRFQSPTHELLLDREWLWIRPIHTATQSAQEQLLLSAAENVQFANRIFTMDVTDEQRIIRDKNCAQIDYDRLMFPLKLRYWNEGDVFHPLGMNGRKKLSDFFIQQKVGLYDKKNIPILINGNGEIIWVVGYRLDNRYRITESTKKVFTLVCK</sequence>
<evidence type="ECO:0000256" key="8">
    <source>
        <dbReference type="HAMAP-Rule" id="MF_01161"/>
    </source>
</evidence>
<keyword evidence="6 8" id="KW-0067">ATP-binding</keyword>
<comment type="function">
    <text evidence="8">Ligates lysine onto the cytidine present at position 34 of the AUA codon-specific tRNA(Ile) that contains the anticodon CAU, in an ATP-dependent manner. Cytidine is converted to lysidine, thus changing the amino acid specificity of the tRNA from methionine to isoleucine.</text>
</comment>
<dbReference type="PANTHER" id="PTHR43033">
    <property type="entry name" value="TRNA(ILE)-LYSIDINE SYNTHASE-RELATED"/>
    <property type="match status" value="1"/>
</dbReference>
<evidence type="ECO:0000256" key="4">
    <source>
        <dbReference type="ARBA" id="ARBA00022694"/>
    </source>
</evidence>
<organism evidence="10 11">
    <name type="scientific">Sphingobacterium oryzagri</name>
    <dbReference type="NCBI Taxonomy" id="3025669"/>
    <lineage>
        <taxon>Bacteria</taxon>
        <taxon>Pseudomonadati</taxon>
        <taxon>Bacteroidota</taxon>
        <taxon>Sphingobacteriia</taxon>
        <taxon>Sphingobacteriales</taxon>
        <taxon>Sphingobacteriaceae</taxon>
        <taxon>Sphingobacterium</taxon>
    </lineage>
</organism>
<evidence type="ECO:0000256" key="7">
    <source>
        <dbReference type="ARBA" id="ARBA00048539"/>
    </source>
</evidence>
<dbReference type="RefSeq" id="WP_274266854.1">
    <property type="nucleotide sequence ID" value="NZ_CP117880.1"/>
</dbReference>
<dbReference type="InterPro" id="IPR012795">
    <property type="entry name" value="tRNA_Ile_lys_synt_N"/>
</dbReference>
<comment type="domain">
    <text evidence="8">The N-terminal region contains the highly conserved SGGXDS motif, predicted to be a P-loop motif involved in ATP binding.</text>
</comment>
<dbReference type="InterPro" id="IPR014729">
    <property type="entry name" value="Rossmann-like_a/b/a_fold"/>
</dbReference>
<comment type="catalytic activity">
    <reaction evidence="7 8">
        <text>cytidine(34) in tRNA(Ile2) + L-lysine + ATP = lysidine(34) in tRNA(Ile2) + AMP + diphosphate + H(+)</text>
        <dbReference type="Rhea" id="RHEA:43744"/>
        <dbReference type="Rhea" id="RHEA-COMP:10625"/>
        <dbReference type="Rhea" id="RHEA-COMP:10670"/>
        <dbReference type="ChEBI" id="CHEBI:15378"/>
        <dbReference type="ChEBI" id="CHEBI:30616"/>
        <dbReference type="ChEBI" id="CHEBI:32551"/>
        <dbReference type="ChEBI" id="CHEBI:33019"/>
        <dbReference type="ChEBI" id="CHEBI:82748"/>
        <dbReference type="ChEBI" id="CHEBI:83665"/>
        <dbReference type="ChEBI" id="CHEBI:456215"/>
        <dbReference type="EC" id="6.3.4.19"/>
    </reaction>
</comment>
<keyword evidence="11" id="KW-1185">Reference proteome</keyword>
<protein>
    <recommendedName>
        <fullName evidence="8">tRNA(Ile)-lysidine synthase</fullName>
        <ecNumber evidence="8">6.3.4.19</ecNumber>
    </recommendedName>
    <alternativeName>
        <fullName evidence="8">tRNA(Ile)-2-lysyl-cytidine synthase</fullName>
    </alternativeName>
    <alternativeName>
        <fullName evidence="8">tRNA(Ile)-lysidine synthetase</fullName>
    </alternativeName>
</protein>
<dbReference type="NCBIfam" id="TIGR02432">
    <property type="entry name" value="lysidine_TilS_N"/>
    <property type="match status" value="1"/>
</dbReference>
<evidence type="ECO:0000256" key="6">
    <source>
        <dbReference type="ARBA" id="ARBA00022840"/>
    </source>
</evidence>
<dbReference type="InterPro" id="IPR011063">
    <property type="entry name" value="TilS/TtcA_N"/>
</dbReference>
<keyword evidence="2 8" id="KW-0963">Cytoplasm</keyword>
<dbReference type="GO" id="GO:0032267">
    <property type="term" value="F:tRNA(Ile)-lysidine synthase activity"/>
    <property type="evidence" value="ECO:0007669"/>
    <property type="project" value="UniProtKB-EC"/>
</dbReference>
<comment type="similarity">
    <text evidence="8">Belongs to the tRNA(Ile)-lysidine synthase family.</text>
</comment>
<keyword evidence="3 8" id="KW-0436">Ligase</keyword>
<evidence type="ECO:0000256" key="1">
    <source>
        <dbReference type="ARBA" id="ARBA00004496"/>
    </source>
</evidence>
<dbReference type="SUPFAM" id="SSF52402">
    <property type="entry name" value="Adenine nucleotide alpha hydrolases-like"/>
    <property type="match status" value="1"/>
</dbReference>
<evidence type="ECO:0000256" key="3">
    <source>
        <dbReference type="ARBA" id="ARBA00022598"/>
    </source>
</evidence>
<dbReference type="Proteomes" id="UP001221558">
    <property type="component" value="Chromosome"/>
</dbReference>
<dbReference type="CDD" id="cd01992">
    <property type="entry name" value="TilS_N"/>
    <property type="match status" value="1"/>
</dbReference>